<dbReference type="Proteomes" id="UP001387364">
    <property type="component" value="Chromosome"/>
</dbReference>
<sequence length="188" mass="21809">MMNFIENLNDEAKVAIGLIIAERMFQLIDISEDGYKTGREALDSCWKWLEGEGIEADDLYDHIDSKDYIDVAEFAHFEEDDKKQYAWYAVLDAVSYTIWQAYKKENSKFVPQAIEVINDETLIILGENAVESEFFKLESIDKVKKYLFEKYPVDSDLKNKTIIKKDMMKMVDNNGNSSLSTTNEPQEK</sequence>
<gene>
    <name evidence="1" type="ORF">WDJ61_09485</name>
</gene>
<dbReference type="InterPro" id="IPR025674">
    <property type="entry name" value="Imm6"/>
</dbReference>
<dbReference type="EMBL" id="CP147404">
    <property type="protein sequence ID" value="WXB91516.1"/>
    <property type="molecule type" value="Genomic_DNA"/>
</dbReference>
<evidence type="ECO:0000313" key="1">
    <source>
        <dbReference type="EMBL" id="WXB91516.1"/>
    </source>
</evidence>
<accession>A0ABZ2N299</accession>
<reference evidence="1 2" key="1">
    <citation type="submission" date="2024-02" db="EMBL/GenBank/DDBJ databases">
        <title>Seven novel Bacillus-like species.</title>
        <authorList>
            <person name="Liu G."/>
        </authorList>
    </citation>
    <scope>NUCLEOTIDE SEQUENCE [LARGE SCALE GENOMIC DNA]</scope>
    <source>
        <strain evidence="1 2">FJAT-52991</strain>
    </source>
</reference>
<organism evidence="1 2">
    <name type="scientific">Bacillus kandeliae</name>
    <dbReference type="NCBI Taxonomy" id="3129297"/>
    <lineage>
        <taxon>Bacteria</taxon>
        <taxon>Bacillati</taxon>
        <taxon>Bacillota</taxon>
        <taxon>Bacilli</taxon>
        <taxon>Bacillales</taxon>
        <taxon>Bacillaceae</taxon>
        <taxon>Bacillus</taxon>
    </lineage>
</organism>
<dbReference type="Pfam" id="PF14434">
    <property type="entry name" value="Imm6"/>
    <property type="match status" value="1"/>
</dbReference>
<keyword evidence="2" id="KW-1185">Reference proteome</keyword>
<dbReference type="RefSeq" id="WP_338749077.1">
    <property type="nucleotide sequence ID" value="NZ_CP147404.1"/>
</dbReference>
<name>A0ABZ2N299_9BACI</name>
<proteinExistence type="predicted"/>
<protein>
    <submittedName>
        <fullName evidence="1">Imm6 family immunity protein</fullName>
    </submittedName>
</protein>
<evidence type="ECO:0000313" key="2">
    <source>
        <dbReference type="Proteomes" id="UP001387364"/>
    </source>
</evidence>